<dbReference type="GO" id="GO:0016491">
    <property type="term" value="F:oxidoreductase activity"/>
    <property type="evidence" value="ECO:0007669"/>
    <property type="project" value="UniProtKB-KW"/>
</dbReference>
<gene>
    <name evidence="5" type="ORF">MVEN_02155500</name>
</gene>
<proteinExistence type="inferred from homology"/>
<name>A0A8H6XAZ2_9AGAR</name>
<dbReference type="EMBL" id="JACAZI010000022">
    <property type="protein sequence ID" value="KAF7337174.1"/>
    <property type="molecule type" value="Genomic_DNA"/>
</dbReference>
<dbReference type="InterPro" id="IPR036291">
    <property type="entry name" value="NAD(P)-bd_dom_sf"/>
</dbReference>
<keyword evidence="4" id="KW-0732">Signal</keyword>
<protein>
    <submittedName>
        <fullName evidence="5">NAD(P)-binding protein</fullName>
    </submittedName>
</protein>
<dbReference type="Pfam" id="PF00106">
    <property type="entry name" value="adh_short"/>
    <property type="match status" value="1"/>
</dbReference>
<organism evidence="5 6">
    <name type="scientific">Mycena venus</name>
    <dbReference type="NCBI Taxonomy" id="2733690"/>
    <lineage>
        <taxon>Eukaryota</taxon>
        <taxon>Fungi</taxon>
        <taxon>Dikarya</taxon>
        <taxon>Basidiomycota</taxon>
        <taxon>Agaricomycotina</taxon>
        <taxon>Agaricomycetes</taxon>
        <taxon>Agaricomycetidae</taxon>
        <taxon>Agaricales</taxon>
        <taxon>Marasmiineae</taxon>
        <taxon>Mycenaceae</taxon>
        <taxon>Mycena</taxon>
    </lineage>
</organism>
<dbReference type="AlphaFoldDB" id="A0A8H6XAZ2"/>
<dbReference type="PANTHER" id="PTHR24320">
    <property type="entry name" value="RETINOL DEHYDROGENASE"/>
    <property type="match status" value="1"/>
</dbReference>
<evidence type="ECO:0000256" key="1">
    <source>
        <dbReference type="ARBA" id="ARBA00006484"/>
    </source>
</evidence>
<evidence type="ECO:0000256" key="4">
    <source>
        <dbReference type="SAM" id="SignalP"/>
    </source>
</evidence>
<evidence type="ECO:0000256" key="3">
    <source>
        <dbReference type="ARBA" id="ARBA00023002"/>
    </source>
</evidence>
<comment type="caution">
    <text evidence="5">The sequence shown here is derived from an EMBL/GenBank/DDBJ whole genome shotgun (WGS) entry which is preliminary data.</text>
</comment>
<keyword evidence="2" id="KW-0521">NADP</keyword>
<dbReference type="Proteomes" id="UP000620124">
    <property type="component" value="Unassembled WGS sequence"/>
</dbReference>
<dbReference type="Gene3D" id="3.40.50.720">
    <property type="entry name" value="NAD(P)-binding Rossmann-like Domain"/>
    <property type="match status" value="1"/>
</dbReference>
<comment type="similarity">
    <text evidence="1">Belongs to the short-chain dehydrogenases/reductases (SDR) family.</text>
</comment>
<reference evidence="5" key="1">
    <citation type="submission" date="2020-05" db="EMBL/GenBank/DDBJ databases">
        <title>Mycena genomes resolve the evolution of fungal bioluminescence.</title>
        <authorList>
            <person name="Tsai I.J."/>
        </authorList>
    </citation>
    <scope>NUCLEOTIDE SEQUENCE</scope>
    <source>
        <strain evidence="5">CCC161011</strain>
    </source>
</reference>
<sequence length="134" mass="14621">MLPALLAAVLSIMIYLITTLSRRGPSFVPEDIPDLSDKTILITGGNSGIGYQTAKELLLKGATVYLSARSRKKAAEAIEKLERETKRTAKFLELDLADLRSVRGAATEFLKQESSLNVFFNNGKVGHSFGIDYG</sequence>
<dbReference type="InterPro" id="IPR002347">
    <property type="entry name" value="SDR_fam"/>
</dbReference>
<feature type="chain" id="PRO_5034695772" evidence="4">
    <location>
        <begin position="22"/>
        <end position="134"/>
    </location>
</feature>
<dbReference type="PANTHER" id="PTHR24320:SF282">
    <property type="entry name" value="WW DOMAIN-CONTAINING OXIDOREDUCTASE"/>
    <property type="match status" value="1"/>
</dbReference>
<keyword evidence="6" id="KW-1185">Reference proteome</keyword>
<evidence type="ECO:0000313" key="6">
    <source>
        <dbReference type="Proteomes" id="UP000620124"/>
    </source>
</evidence>
<keyword evidence="3" id="KW-0560">Oxidoreductase</keyword>
<evidence type="ECO:0000256" key="2">
    <source>
        <dbReference type="ARBA" id="ARBA00022857"/>
    </source>
</evidence>
<dbReference type="OrthoDB" id="191139at2759"/>
<accession>A0A8H6XAZ2</accession>
<dbReference type="SUPFAM" id="SSF51735">
    <property type="entry name" value="NAD(P)-binding Rossmann-fold domains"/>
    <property type="match status" value="1"/>
</dbReference>
<feature type="signal peptide" evidence="4">
    <location>
        <begin position="1"/>
        <end position="21"/>
    </location>
</feature>
<evidence type="ECO:0000313" key="5">
    <source>
        <dbReference type="EMBL" id="KAF7337174.1"/>
    </source>
</evidence>